<name>A0A6J6VH11_9ZZZZ</name>
<accession>A0A6J6VH11</accession>
<dbReference type="GO" id="GO:0006260">
    <property type="term" value="P:DNA replication"/>
    <property type="evidence" value="ECO:0007669"/>
    <property type="project" value="UniProtKB-KW"/>
</dbReference>
<evidence type="ECO:0000313" key="14">
    <source>
        <dbReference type="EMBL" id="CAB4770175.1"/>
    </source>
</evidence>
<keyword evidence="7" id="KW-0227">DNA damage</keyword>
<evidence type="ECO:0000256" key="10">
    <source>
        <dbReference type="ARBA" id="ARBA00023027"/>
    </source>
</evidence>
<dbReference type="Pfam" id="PF01653">
    <property type="entry name" value="DNA_ligase_aden"/>
    <property type="match status" value="1"/>
</dbReference>
<dbReference type="InterPro" id="IPR012340">
    <property type="entry name" value="NA-bd_OB-fold"/>
</dbReference>
<evidence type="ECO:0000256" key="5">
    <source>
        <dbReference type="ARBA" id="ARBA00022705"/>
    </source>
</evidence>
<evidence type="ECO:0000256" key="11">
    <source>
        <dbReference type="ARBA" id="ARBA00023204"/>
    </source>
</evidence>
<dbReference type="Gene3D" id="2.40.50.140">
    <property type="entry name" value="Nucleic acid-binding proteins"/>
    <property type="match status" value="1"/>
</dbReference>
<keyword evidence="11" id="KW-0234">DNA repair</keyword>
<dbReference type="SUPFAM" id="SSF47781">
    <property type="entry name" value="RuvA domain 2-like"/>
    <property type="match status" value="1"/>
</dbReference>
<comment type="catalytic activity">
    <reaction evidence="12">
        <text>NAD(+) + (deoxyribonucleotide)n-3'-hydroxyl + 5'-phospho-(deoxyribonucleotide)m = (deoxyribonucleotide)n+m + AMP + beta-nicotinamide D-nucleotide.</text>
        <dbReference type="EC" id="6.5.1.2"/>
    </reaction>
</comment>
<evidence type="ECO:0000256" key="12">
    <source>
        <dbReference type="ARBA" id="ARBA00034005"/>
    </source>
</evidence>
<dbReference type="SMART" id="SM00278">
    <property type="entry name" value="HhH1"/>
    <property type="match status" value="3"/>
</dbReference>
<reference evidence="14" key="1">
    <citation type="submission" date="2020-05" db="EMBL/GenBank/DDBJ databases">
        <authorList>
            <person name="Chiriac C."/>
            <person name="Salcher M."/>
            <person name="Ghai R."/>
            <person name="Kavagutti S V."/>
        </authorList>
    </citation>
    <scope>NUCLEOTIDE SEQUENCE</scope>
</reference>
<dbReference type="SUPFAM" id="SSF50249">
    <property type="entry name" value="Nucleic acid-binding proteins"/>
    <property type="match status" value="1"/>
</dbReference>
<dbReference type="FunFam" id="1.10.150.20:FF:000006">
    <property type="entry name" value="DNA ligase"/>
    <property type="match status" value="1"/>
</dbReference>
<dbReference type="InterPro" id="IPR010994">
    <property type="entry name" value="RuvA_2-like"/>
</dbReference>
<keyword evidence="4" id="KW-0436">Ligase</keyword>
<dbReference type="InterPro" id="IPR004150">
    <property type="entry name" value="NAD_DNA_ligase_OB"/>
</dbReference>
<gene>
    <name evidence="14" type="ORF">UFOPK2938_00114</name>
</gene>
<dbReference type="Gene3D" id="3.40.50.10190">
    <property type="entry name" value="BRCT domain"/>
    <property type="match status" value="1"/>
</dbReference>
<dbReference type="PANTHER" id="PTHR23389:SF9">
    <property type="entry name" value="DNA LIGASE"/>
    <property type="match status" value="1"/>
</dbReference>
<dbReference type="GO" id="GO:0003911">
    <property type="term" value="F:DNA ligase (NAD+) activity"/>
    <property type="evidence" value="ECO:0007669"/>
    <property type="project" value="UniProtKB-EC"/>
</dbReference>
<dbReference type="FunFam" id="2.40.50.140:FF:000012">
    <property type="entry name" value="DNA ligase"/>
    <property type="match status" value="1"/>
</dbReference>
<organism evidence="14">
    <name type="scientific">freshwater metagenome</name>
    <dbReference type="NCBI Taxonomy" id="449393"/>
    <lineage>
        <taxon>unclassified sequences</taxon>
        <taxon>metagenomes</taxon>
        <taxon>ecological metagenomes</taxon>
    </lineage>
</organism>
<dbReference type="PROSITE" id="PS50172">
    <property type="entry name" value="BRCT"/>
    <property type="match status" value="1"/>
</dbReference>
<dbReference type="AlphaFoldDB" id="A0A6J6VH11"/>
<dbReference type="CDD" id="cd17748">
    <property type="entry name" value="BRCT_DNA_ligase_like"/>
    <property type="match status" value="1"/>
</dbReference>
<dbReference type="InterPro" id="IPR001357">
    <property type="entry name" value="BRCT_dom"/>
</dbReference>
<dbReference type="Gene3D" id="6.20.10.30">
    <property type="match status" value="1"/>
</dbReference>
<dbReference type="InterPro" id="IPR004149">
    <property type="entry name" value="Znf_DNAligase_C4"/>
</dbReference>
<dbReference type="Gene3D" id="1.10.150.20">
    <property type="entry name" value="5' to 3' exonuclease, C-terminal subdomain"/>
    <property type="match status" value="2"/>
</dbReference>
<sequence length="465" mass="49578">MGVHDGYDPTSQSQAYEVLASWSLPTSDQVAVVADRQAVTDYINTAIAKRHSLPYEIDGVVIKVDDFGMQGQLGSTSRAPRWAIAYKFPAEVVTTTLLDIRVNVGRTGRVTPFGVMEPVKVAGTVVEMATLHNAHEVVRKGVLIGDRVYLRKAGDIIPEILGPVTEVRDGTQRAFVMPTHCPDCGFELAPEKEGDVDIRCLNAQHCPAQLRERLFALGSRSALDIESLGAKTAAALLESGLIANEGDLFALTESDLMRADYFVRTARKGEEGDQLGEAGLSLIQHLEAAKQRDLWRILVALSIRHVGPTAAQAIARAYPSMDAIASATASDLESVEGVGAVIAESVVDWFSVDWHADMVNKWQVAGVRMEDAISDGPRPLEGITVVITGTLEGWTRDRATQAVQDLGGKVSGSVSKKTDFVAAGDSPGSKYDKAISLGIPIVDATGFAALIEHGPGAARALAISG</sequence>
<keyword evidence="10" id="KW-0520">NAD</keyword>
<dbReference type="Pfam" id="PF03119">
    <property type="entry name" value="DNA_ligase_ZBD"/>
    <property type="match status" value="1"/>
</dbReference>
<protein>
    <recommendedName>
        <fullName evidence="3">DNA ligase (NAD(+))</fullName>
        <ecNumber evidence="3">6.5.1.2</ecNumber>
    </recommendedName>
</protein>
<dbReference type="InterPro" id="IPR003583">
    <property type="entry name" value="Hlx-hairpin-Hlx_DNA-bd_motif"/>
</dbReference>
<dbReference type="InterPro" id="IPR013839">
    <property type="entry name" value="DNAligase_adenylation"/>
</dbReference>
<dbReference type="PANTHER" id="PTHR23389">
    <property type="entry name" value="CHROMOSOME TRANSMISSION FIDELITY FACTOR 18"/>
    <property type="match status" value="1"/>
</dbReference>
<dbReference type="Gene3D" id="3.30.1490.70">
    <property type="match status" value="1"/>
</dbReference>
<dbReference type="EC" id="6.5.1.2" evidence="3"/>
<dbReference type="InterPro" id="IPR036420">
    <property type="entry name" value="BRCT_dom_sf"/>
</dbReference>
<dbReference type="GO" id="GO:0046872">
    <property type="term" value="F:metal ion binding"/>
    <property type="evidence" value="ECO:0007669"/>
    <property type="project" value="UniProtKB-KW"/>
</dbReference>
<feature type="domain" description="BRCT" evidence="13">
    <location>
        <begin position="375"/>
        <end position="443"/>
    </location>
</feature>
<evidence type="ECO:0000256" key="2">
    <source>
        <dbReference type="ARBA" id="ARBA00004067"/>
    </source>
</evidence>
<dbReference type="SUPFAM" id="SSF56091">
    <property type="entry name" value="DNA ligase/mRNA capping enzyme, catalytic domain"/>
    <property type="match status" value="1"/>
</dbReference>
<dbReference type="SMART" id="SM00532">
    <property type="entry name" value="LIGANc"/>
    <property type="match status" value="1"/>
</dbReference>
<dbReference type="PROSITE" id="PS01056">
    <property type="entry name" value="DNA_LIGASE_N2"/>
    <property type="match status" value="1"/>
</dbReference>
<dbReference type="Pfam" id="PF12826">
    <property type="entry name" value="HHH_2"/>
    <property type="match status" value="1"/>
</dbReference>
<evidence type="ECO:0000256" key="7">
    <source>
        <dbReference type="ARBA" id="ARBA00022763"/>
    </source>
</evidence>
<keyword evidence="6" id="KW-0479">Metal-binding</keyword>
<evidence type="ECO:0000259" key="13">
    <source>
        <dbReference type="PROSITE" id="PS50172"/>
    </source>
</evidence>
<evidence type="ECO:0000256" key="8">
    <source>
        <dbReference type="ARBA" id="ARBA00022833"/>
    </source>
</evidence>
<dbReference type="NCBIfam" id="NF005932">
    <property type="entry name" value="PRK07956.1"/>
    <property type="match status" value="1"/>
</dbReference>
<dbReference type="GO" id="GO:0006281">
    <property type="term" value="P:DNA repair"/>
    <property type="evidence" value="ECO:0007669"/>
    <property type="project" value="UniProtKB-KW"/>
</dbReference>
<comment type="function">
    <text evidence="2">DNA ligase that catalyzes the formation of phosphodiester linkages between 5'-phosphoryl and 3'-hydroxyl groups in double-stranded DNA using NAD as a coenzyme and as the energy source for the reaction. It is essential for DNA replication and repair of damaged DNA.</text>
</comment>
<dbReference type="EMBL" id="CAEZZX010000011">
    <property type="protein sequence ID" value="CAB4770175.1"/>
    <property type="molecule type" value="Genomic_DNA"/>
</dbReference>
<evidence type="ECO:0000256" key="6">
    <source>
        <dbReference type="ARBA" id="ARBA00022723"/>
    </source>
</evidence>
<evidence type="ECO:0000256" key="9">
    <source>
        <dbReference type="ARBA" id="ARBA00022842"/>
    </source>
</evidence>
<dbReference type="HAMAP" id="MF_01588">
    <property type="entry name" value="DNA_ligase_A"/>
    <property type="match status" value="1"/>
</dbReference>
<evidence type="ECO:0000256" key="1">
    <source>
        <dbReference type="ARBA" id="ARBA00001946"/>
    </source>
</evidence>
<dbReference type="GO" id="GO:0005829">
    <property type="term" value="C:cytosol"/>
    <property type="evidence" value="ECO:0007669"/>
    <property type="project" value="TreeGrafter"/>
</dbReference>
<keyword evidence="9" id="KW-0460">Magnesium</keyword>
<keyword evidence="8" id="KW-0862">Zinc</keyword>
<dbReference type="SUPFAM" id="SSF52113">
    <property type="entry name" value="BRCT domain"/>
    <property type="match status" value="1"/>
</dbReference>
<dbReference type="InterPro" id="IPR033136">
    <property type="entry name" value="DNA_ligase_CS"/>
</dbReference>
<dbReference type="Pfam" id="PF00533">
    <property type="entry name" value="BRCT"/>
    <property type="match status" value="1"/>
</dbReference>
<dbReference type="GO" id="GO:0003677">
    <property type="term" value="F:DNA binding"/>
    <property type="evidence" value="ECO:0007669"/>
    <property type="project" value="InterPro"/>
</dbReference>
<keyword evidence="5" id="KW-0235">DNA replication</keyword>
<evidence type="ECO:0000256" key="4">
    <source>
        <dbReference type="ARBA" id="ARBA00022598"/>
    </source>
</evidence>
<dbReference type="InterPro" id="IPR041663">
    <property type="entry name" value="DisA/LigA_HHH"/>
</dbReference>
<evidence type="ECO:0000256" key="3">
    <source>
        <dbReference type="ARBA" id="ARBA00012722"/>
    </source>
</evidence>
<dbReference type="InterPro" id="IPR001679">
    <property type="entry name" value="DNA_ligase"/>
</dbReference>
<dbReference type="SMART" id="SM00292">
    <property type="entry name" value="BRCT"/>
    <property type="match status" value="1"/>
</dbReference>
<comment type="cofactor">
    <cofactor evidence="1">
        <name>Mg(2+)</name>
        <dbReference type="ChEBI" id="CHEBI:18420"/>
    </cofactor>
</comment>
<dbReference type="Pfam" id="PF03120">
    <property type="entry name" value="OB_DNA_ligase"/>
    <property type="match status" value="1"/>
</dbReference>
<dbReference type="InterPro" id="IPR013840">
    <property type="entry name" value="DNAligase_N"/>
</dbReference>
<dbReference type="FunFam" id="3.40.50.10190:FF:000054">
    <property type="entry name" value="DNA ligase"/>
    <property type="match status" value="1"/>
</dbReference>
<proteinExistence type="inferred from homology"/>
<dbReference type="NCBIfam" id="TIGR00575">
    <property type="entry name" value="dnlj"/>
    <property type="match status" value="1"/>
</dbReference>